<keyword evidence="3" id="KW-0732">Signal</keyword>
<feature type="signal peptide" evidence="3">
    <location>
        <begin position="1"/>
        <end position="19"/>
    </location>
</feature>
<dbReference type="EMBL" id="WNWQ01000148">
    <property type="protein sequence ID" value="KAE9976695.1"/>
    <property type="molecule type" value="Genomic_DNA"/>
</dbReference>
<feature type="transmembrane region" description="Helical" evidence="2">
    <location>
        <begin position="493"/>
        <end position="515"/>
    </location>
</feature>
<dbReference type="InterPro" id="IPR026749">
    <property type="entry name" value="Tmem135"/>
</dbReference>
<feature type="transmembrane region" description="Helical" evidence="2">
    <location>
        <begin position="277"/>
        <end position="299"/>
    </location>
</feature>
<organism evidence="4 5">
    <name type="scientific">Venturia inaequalis</name>
    <name type="common">Apple scab fungus</name>
    <dbReference type="NCBI Taxonomy" id="5025"/>
    <lineage>
        <taxon>Eukaryota</taxon>
        <taxon>Fungi</taxon>
        <taxon>Dikarya</taxon>
        <taxon>Ascomycota</taxon>
        <taxon>Pezizomycotina</taxon>
        <taxon>Dothideomycetes</taxon>
        <taxon>Pleosporomycetidae</taxon>
        <taxon>Venturiales</taxon>
        <taxon>Venturiaceae</taxon>
        <taxon>Venturia</taxon>
    </lineage>
</organism>
<evidence type="ECO:0000256" key="3">
    <source>
        <dbReference type="SAM" id="SignalP"/>
    </source>
</evidence>
<feature type="compositionally biased region" description="Basic and acidic residues" evidence="1">
    <location>
        <begin position="73"/>
        <end position="85"/>
    </location>
</feature>
<comment type="caution">
    <text evidence="4">The sequence shown here is derived from an EMBL/GenBank/DDBJ whole genome shotgun (WGS) entry which is preliminary data.</text>
</comment>
<sequence>MQFSLSIIFATLLAAGVNAQVAEVRLLQAAETASTLATALAPATAVALIAVVTLVVAPMLTAATNKAPVSSARQDKTRQDYHPDLHFSSCSPTEPIFDMASVSSGASSTGSSSSSTIDPVVRNALRYSLSPREYQLLHKYLIARAPAVKKRAPPPAKYERAVSSADDYNAAAIRVSLRVFTTTYAGLKLWELISTKILARGKTLPPKVKTAWYNSGNLRLSSSLSLILLFHRLLHRFFLRLRASLLTENAKPFRQRNPRIASGLTSKLAPAVGASLAGLWLGLYPAAQLRLTIAIYMFSRSLEFGYNQLEDLGWFKNRPWWFGSWMIMPAACGQLLHAFVFDRDCFPAAYGNFILGHSSAYIQARPADLPKGLPWPNTYAIVDNLAEISRLKWPAFVSPILFPAMQTLPKTVLSIKPITSSAHPAIKNLSCALLHPHDTSCLRTYITFFLRAFPTVTKFFTLVYAAFGLLGYKKFLANPGSAFNNLAKSILRMSIFITGAIGTSWGSICFFQNFLPRSVLPTQRWFLGGFVGGLWAFLERKNGRSNFLMSGRNSIDSLWKVGVKHNWWKGVANGDVLVFVASLALIQGIYEVNPKAISGGVIRKGLGMLRGDGWVDRAVINETKKDDEIMAGRDEKNQSVPMEHEEKKEL</sequence>
<feature type="region of interest" description="Disordered" evidence="1">
    <location>
        <begin position="626"/>
        <end position="650"/>
    </location>
</feature>
<evidence type="ECO:0000256" key="2">
    <source>
        <dbReference type="SAM" id="Phobius"/>
    </source>
</evidence>
<feature type="transmembrane region" description="Helical" evidence="2">
    <location>
        <begin position="43"/>
        <end position="63"/>
    </location>
</feature>
<accession>A0A8H3UVW9</accession>
<proteinExistence type="predicted"/>
<feature type="region of interest" description="Disordered" evidence="1">
    <location>
        <begin position="67"/>
        <end position="89"/>
    </location>
</feature>
<evidence type="ECO:0000313" key="5">
    <source>
        <dbReference type="Proteomes" id="UP000433883"/>
    </source>
</evidence>
<keyword evidence="2" id="KW-0472">Membrane</keyword>
<dbReference type="PANTHER" id="PTHR12459">
    <property type="entry name" value="TRANSMEMBRANE PROTEIN 135-RELATED"/>
    <property type="match status" value="1"/>
</dbReference>
<feature type="transmembrane region" description="Helical" evidence="2">
    <location>
        <begin position="452"/>
        <end position="472"/>
    </location>
</feature>
<keyword evidence="2" id="KW-1133">Transmembrane helix</keyword>
<keyword evidence="2" id="KW-0812">Transmembrane</keyword>
<reference evidence="4 5" key="1">
    <citation type="submission" date="2019-11" db="EMBL/GenBank/DDBJ databases">
        <title>Venturia inaequalis Genome Resource.</title>
        <authorList>
            <person name="Lichtner F.J."/>
        </authorList>
    </citation>
    <scope>NUCLEOTIDE SEQUENCE [LARGE SCALE GENOMIC DNA]</scope>
    <source>
        <strain evidence="4">Bline_iso_100314</strain>
    </source>
</reference>
<dbReference type="AlphaFoldDB" id="A0A8H3UVW9"/>
<gene>
    <name evidence="4" type="ORF">BLS_001902</name>
</gene>
<feature type="transmembrane region" description="Helical" evidence="2">
    <location>
        <begin position="320"/>
        <end position="340"/>
    </location>
</feature>
<feature type="chain" id="PRO_5034609907" evidence="3">
    <location>
        <begin position="20"/>
        <end position="650"/>
    </location>
</feature>
<dbReference type="PANTHER" id="PTHR12459:SF19">
    <property type="entry name" value="TRANSMEMBRANE PROTEIN 135 N-TERMINAL DOMAIN-CONTAINING PROTEIN"/>
    <property type="match status" value="1"/>
</dbReference>
<protein>
    <submittedName>
        <fullName evidence="4">Uncharacterized protein</fullName>
    </submittedName>
</protein>
<dbReference type="Proteomes" id="UP000433883">
    <property type="component" value="Unassembled WGS sequence"/>
</dbReference>
<name>A0A8H3UVW9_VENIN</name>
<evidence type="ECO:0000256" key="1">
    <source>
        <dbReference type="SAM" id="MobiDB-lite"/>
    </source>
</evidence>
<evidence type="ECO:0000313" key="4">
    <source>
        <dbReference type="EMBL" id="KAE9976695.1"/>
    </source>
</evidence>